<protein>
    <submittedName>
        <fullName evidence="1">Uncharacterized protein</fullName>
    </submittedName>
</protein>
<dbReference type="STRING" id="398512.Bccel_2137"/>
<accession>A0A0L6JNC4</accession>
<comment type="caution">
    <text evidence="1">The sequence shown here is derived from an EMBL/GenBank/DDBJ whole genome shotgun (WGS) entry which is preliminary data.</text>
</comment>
<evidence type="ECO:0000313" key="1">
    <source>
        <dbReference type="EMBL" id="KNY26872.1"/>
    </source>
</evidence>
<dbReference type="Proteomes" id="UP000036923">
    <property type="component" value="Unassembled WGS sequence"/>
</dbReference>
<reference evidence="2" key="1">
    <citation type="submission" date="2015-07" db="EMBL/GenBank/DDBJ databases">
        <title>Near-Complete Genome Sequence of the Cellulolytic Bacterium Bacteroides (Pseudobacteroides) cellulosolvens ATCC 35603.</title>
        <authorList>
            <person name="Dassa B."/>
            <person name="Utturkar S.M."/>
            <person name="Klingeman D.M."/>
            <person name="Hurt R.A."/>
            <person name="Keller M."/>
            <person name="Xu J."/>
            <person name="Reddy Y.H.K."/>
            <person name="Borovok I."/>
            <person name="Grinberg I.R."/>
            <person name="Lamed R."/>
            <person name="Zhivin O."/>
            <person name="Bayer E.A."/>
            <person name="Brown S.D."/>
        </authorList>
    </citation>
    <scope>NUCLEOTIDE SEQUENCE [LARGE SCALE GENOMIC DNA]</scope>
    <source>
        <strain evidence="2">DSM 2933</strain>
    </source>
</reference>
<dbReference type="EMBL" id="LGTC01000001">
    <property type="protein sequence ID" value="KNY26872.1"/>
    <property type="molecule type" value="Genomic_DNA"/>
</dbReference>
<evidence type="ECO:0000313" key="2">
    <source>
        <dbReference type="Proteomes" id="UP000036923"/>
    </source>
</evidence>
<sequence>MIVLPTLLFTMIKMLINTDMLRKDFTLANTVESSAFAI</sequence>
<dbReference type="AlphaFoldDB" id="A0A0L6JNC4"/>
<keyword evidence="2" id="KW-1185">Reference proteome</keyword>
<gene>
    <name evidence="1" type="ORF">Bccel_2137</name>
</gene>
<organism evidence="1 2">
    <name type="scientific">Pseudobacteroides cellulosolvens ATCC 35603 = DSM 2933</name>
    <dbReference type="NCBI Taxonomy" id="398512"/>
    <lineage>
        <taxon>Bacteria</taxon>
        <taxon>Bacillati</taxon>
        <taxon>Bacillota</taxon>
        <taxon>Clostridia</taxon>
        <taxon>Eubacteriales</taxon>
        <taxon>Oscillospiraceae</taxon>
        <taxon>Pseudobacteroides</taxon>
    </lineage>
</organism>
<name>A0A0L6JNC4_9FIRM</name>
<proteinExistence type="predicted"/>